<evidence type="ECO:0000313" key="4">
    <source>
        <dbReference type="Proteomes" id="UP001201812"/>
    </source>
</evidence>
<keyword evidence="2" id="KW-0472">Membrane</keyword>
<keyword evidence="2" id="KW-1133">Transmembrane helix</keyword>
<dbReference type="EMBL" id="JAKKPZ010000132">
    <property type="protein sequence ID" value="KAI1700880.1"/>
    <property type="molecule type" value="Genomic_DNA"/>
</dbReference>
<evidence type="ECO:0000256" key="1">
    <source>
        <dbReference type="SAM" id="MobiDB-lite"/>
    </source>
</evidence>
<comment type="caution">
    <text evidence="3">The sequence shown here is derived from an EMBL/GenBank/DDBJ whole genome shotgun (WGS) entry which is preliminary data.</text>
</comment>
<accession>A0AAD4MN07</accession>
<evidence type="ECO:0000256" key="2">
    <source>
        <dbReference type="SAM" id="Phobius"/>
    </source>
</evidence>
<feature type="compositionally biased region" description="Basic and acidic residues" evidence="1">
    <location>
        <begin position="24"/>
        <end position="40"/>
    </location>
</feature>
<proteinExistence type="predicted"/>
<reference evidence="3" key="1">
    <citation type="submission" date="2022-01" db="EMBL/GenBank/DDBJ databases">
        <title>Genome Sequence Resource for Two Populations of Ditylenchus destructor, the Migratory Endoparasitic Phytonematode.</title>
        <authorList>
            <person name="Zhang H."/>
            <person name="Lin R."/>
            <person name="Xie B."/>
        </authorList>
    </citation>
    <scope>NUCLEOTIDE SEQUENCE</scope>
    <source>
        <strain evidence="3">BazhouSP</strain>
    </source>
</reference>
<sequence length="128" mass="14217">MQAQWNSNSCYPPAYSQDYGKGSGRHDKCTQTDRGRESHEGNGLGLKGSLIVGATVVATAAVAFSLYRFGPDIWRSCRKGRAANNHPETYQCMLCHRRCLTYCKMFRVRLSQGGSRSYAVCKDCCDCS</sequence>
<protein>
    <submittedName>
        <fullName evidence="3">Uncharacterized protein</fullName>
    </submittedName>
</protein>
<dbReference type="AlphaFoldDB" id="A0AAD4MN07"/>
<feature type="region of interest" description="Disordered" evidence="1">
    <location>
        <begin position="16"/>
        <end position="45"/>
    </location>
</feature>
<organism evidence="3 4">
    <name type="scientific">Ditylenchus destructor</name>
    <dbReference type="NCBI Taxonomy" id="166010"/>
    <lineage>
        <taxon>Eukaryota</taxon>
        <taxon>Metazoa</taxon>
        <taxon>Ecdysozoa</taxon>
        <taxon>Nematoda</taxon>
        <taxon>Chromadorea</taxon>
        <taxon>Rhabditida</taxon>
        <taxon>Tylenchina</taxon>
        <taxon>Tylenchomorpha</taxon>
        <taxon>Sphaerularioidea</taxon>
        <taxon>Anguinidae</taxon>
        <taxon>Anguininae</taxon>
        <taxon>Ditylenchus</taxon>
    </lineage>
</organism>
<keyword evidence="2" id="KW-0812">Transmembrane</keyword>
<evidence type="ECO:0000313" key="3">
    <source>
        <dbReference type="EMBL" id="KAI1700880.1"/>
    </source>
</evidence>
<gene>
    <name evidence="3" type="ORF">DdX_16443</name>
</gene>
<dbReference type="Proteomes" id="UP001201812">
    <property type="component" value="Unassembled WGS sequence"/>
</dbReference>
<feature type="transmembrane region" description="Helical" evidence="2">
    <location>
        <begin position="50"/>
        <end position="69"/>
    </location>
</feature>
<name>A0AAD4MN07_9BILA</name>
<keyword evidence="4" id="KW-1185">Reference proteome</keyword>